<dbReference type="Gene3D" id="2.40.37.10">
    <property type="entry name" value="Lyase, Ornithine Decarboxylase, Chain A, domain 1"/>
    <property type="match status" value="1"/>
</dbReference>
<dbReference type="SUPFAM" id="SSF50621">
    <property type="entry name" value="Alanine racemase C-terminal domain-like"/>
    <property type="match status" value="1"/>
</dbReference>
<evidence type="ECO:0000256" key="3">
    <source>
        <dbReference type="ARBA" id="ARBA00022898"/>
    </source>
</evidence>
<dbReference type="Pfam" id="PF02784">
    <property type="entry name" value="Orn_Arg_deC_N"/>
    <property type="match status" value="1"/>
</dbReference>
<dbReference type="AlphaFoldDB" id="A0A6J6QP91"/>
<dbReference type="InterPro" id="IPR009006">
    <property type="entry name" value="Ala_racemase/Decarboxylase_C"/>
</dbReference>
<dbReference type="InterPro" id="IPR022653">
    <property type="entry name" value="De-COase2_pyr-phos_BS"/>
</dbReference>
<dbReference type="GO" id="GO:0008836">
    <property type="term" value="F:diaminopimelate decarboxylase activity"/>
    <property type="evidence" value="ECO:0007669"/>
    <property type="project" value="InterPro"/>
</dbReference>
<dbReference type="FunFam" id="3.20.20.10:FF:000003">
    <property type="entry name" value="Diaminopimelate decarboxylase"/>
    <property type="match status" value="1"/>
</dbReference>
<evidence type="ECO:0000313" key="8">
    <source>
        <dbReference type="EMBL" id="CAB4710708.1"/>
    </source>
</evidence>
<dbReference type="CDD" id="cd06828">
    <property type="entry name" value="PLPDE_III_DapDC"/>
    <property type="match status" value="1"/>
</dbReference>
<evidence type="ECO:0000256" key="2">
    <source>
        <dbReference type="ARBA" id="ARBA00022793"/>
    </source>
</evidence>
<evidence type="ECO:0000256" key="1">
    <source>
        <dbReference type="ARBA" id="ARBA00001933"/>
    </source>
</evidence>
<dbReference type="PROSITE" id="PS00878">
    <property type="entry name" value="ODR_DC_2_1"/>
    <property type="match status" value="1"/>
</dbReference>
<keyword evidence="3" id="KW-0663">Pyridoxal phosphate</keyword>
<accession>A0A6J6QP91</accession>
<dbReference type="EMBL" id="CAEZXB010000034">
    <property type="protein sequence ID" value="CAB4684674.1"/>
    <property type="molecule type" value="Genomic_DNA"/>
</dbReference>
<evidence type="ECO:0000313" key="9">
    <source>
        <dbReference type="EMBL" id="CAB5076652.1"/>
    </source>
</evidence>
<dbReference type="SUPFAM" id="SSF51419">
    <property type="entry name" value="PLP-binding barrel"/>
    <property type="match status" value="1"/>
</dbReference>
<dbReference type="InterPro" id="IPR022643">
    <property type="entry name" value="De-COase2_C"/>
</dbReference>
<dbReference type="EMBL" id="CAFBRC010000070">
    <property type="protein sequence ID" value="CAB5076652.1"/>
    <property type="molecule type" value="Genomic_DNA"/>
</dbReference>
<dbReference type="PANTHER" id="PTHR43727">
    <property type="entry name" value="DIAMINOPIMELATE DECARBOXYLASE"/>
    <property type="match status" value="1"/>
</dbReference>
<evidence type="ECO:0000259" key="5">
    <source>
        <dbReference type="Pfam" id="PF00278"/>
    </source>
</evidence>
<protein>
    <submittedName>
        <fullName evidence="8">Unannotated protein</fullName>
    </submittedName>
</protein>
<dbReference type="InterPro" id="IPR000183">
    <property type="entry name" value="Orn/DAP/Arg_de-COase"/>
</dbReference>
<dbReference type="EMBL" id="CAEZXN010000074">
    <property type="protein sequence ID" value="CAB4710708.1"/>
    <property type="molecule type" value="Genomic_DNA"/>
</dbReference>
<dbReference type="InterPro" id="IPR022657">
    <property type="entry name" value="De-COase2_CS"/>
</dbReference>
<dbReference type="InterPro" id="IPR029066">
    <property type="entry name" value="PLP-binding_barrel"/>
</dbReference>
<dbReference type="PRINTS" id="PR01181">
    <property type="entry name" value="DAPDCRBXLASE"/>
</dbReference>
<evidence type="ECO:0000259" key="6">
    <source>
        <dbReference type="Pfam" id="PF02784"/>
    </source>
</evidence>
<feature type="domain" description="Orn/DAP/Arg decarboxylase 2 C-terminal" evidence="5">
    <location>
        <begin position="302"/>
        <end position="396"/>
    </location>
</feature>
<dbReference type="Gene3D" id="3.20.20.10">
    <property type="entry name" value="Alanine racemase"/>
    <property type="match status" value="1"/>
</dbReference>
<keyword evidence="4" id="KW-0456">Lyase</keyword>
<keyword evidence="2" id="KW-0210">Decarboxylase</keyword>
<dbReference type="HAMAP" id="MF_02120">
    <property type="entry name" value="LysA"/>
    <property type="match status" value="1"/>
</dbReference>
<dbReference type="GO" id="GO:0009089">
    <property type="term" value="P:lysine biosynthetic process via diaminopimelate"/>
    <property type="evidence" value="ECO:0007669"/>
    <property type="project" value="InterPro"/>
</dbReference>
<dbReference type="PRINTS" id="PR01179">
    <property type="entry name" value="ODADCRBXLASE"/>
</dbReference>
<organism evidence="8">
    <name type="scientific">freshwater metagenome</name>
    <dbReference type="NCBI Taxonomy" id="449393"/>
    <lineage>
        <taxon>unclassified sequences</taxon>
        <taxon>metagenomes</taxon>
        <taxon>ecological metagenomes</taxon>
    </lineage>
</organism>
<name>A0A6J6QP91_9ZZZZ</name>
<feature type="domain" description="Orn/DAP/Arg decarboxylase 2 N-terminal" evidence="6">
    <location>
        <begin position="42"/>
        <end position="300"/>
    </location>
</feature>
<reference evidence="8" key="1">
    <citation type="submission" date="2020-05" db="EMBL/GenBank/DDBJ databases">
        <authorList>
            <person name="Chiriac C."/>
            <person name="Salcher M."/>
            <person name="Ghai R."/>
            <person name="Kavagutti S V."/>
        </authorList>
    </citation>
    <scope>NUCLEOTIDE SEQUENCE</scope>
</reference>
<dbReference type="InterPro" id="IPR002986">
    <property type="entry name" value="DAP_deCOOHase_LysA"/>
</dbReference>
<evidence type="ECO:0000313" key="7">
    <source>
        <dbReference type="EMBL" id="CAB4684674.1"/>
    </source>
</evidence>
<dbReference type="NCBIfam" id="TIGR01048">
    <property type="entry name" value="lysA"/>
    <property type="match status" value="1"/>
</dbReference>
<dbReference type="Pfam" id="PF00278">
    <property type="entry name" value="Orn_DAP_Arg_deC"/>
    <property type="match status" value="1"/>
</dbReference>
<gene>
    <name evidence="7" type="ORF">UFOPK2342_01406</name>
    <name evidence="8" type="ORF">UFOPK2423_01711</name>
    <name evidence="9" type="ORF">UFOPK4367_01053</name>
</gene>
<evidence type="ECO:0000256" key="4">
    <source>
        <dbReference type="ARBA" id="ARBA00023239"/>
    </source>
</evidence>
<sequence>MSMWSKNVSWSADGELSIAGISATALAAQFGTPLFVLDEDDFRSNARRFKDAFEGAFGVGKVSVYYAGKAFLSASVVQWLEADGLNLDVCTGGELAVAQLAKFPAARIEFHGNNKSVAEIEQALDYGVECIAVDSFFEIDRVERAAAARGIIQKVIIRTTPGIEAHTHEFIATAHEDVKFGFSIASGAALEAARLVRSATHLDLQGLHAHIGSQIFDTDGYELAAKRIIALLATIRDESNAELPLLDLGGGFGIAYLAGESALDPVEVAKKMHAVIASACEVHGLRVPHISIEPGRAIVGPSMATLYEVGTTKSIVLDDGGSRAYIAVDGGMSDNIRPALYDAEYTVALANRRSTAAVQPSRVVGKHCESGDIIIKNVDLPSDIAPGDLLVTPVTGAYGRSMASNYNHISRPPVVAVALGKARIIVRRETHEDLLRLENMEG</sequence>
<dbReference type="PANTHER" id="PTHR43727:SF2">
    <property type="entry name" value="GROUP IV DECARBOXYLASE"/>
    <property type="match status" value="1"/>
</dbReference>
<dbReference type="PROSITE" id="PS00879">
    <property type="entry name" value="ODR_DC_2_2"/>
    <property type="match status" value="1"/>
</dbReference>
<comment type="cofactor">
    <cofactor evidence="1">
        <name>pyridoxal 5'-phosphate</name>
        <dbReference type="ChEBI" id="CHEBI:597326"/>
    </cofactor>
</comment>
<proteinExistence type="inferred from homology"/>
<dbReference type="InterPro" id="IPR022644">
    <property type="entry name" value="De-COase2_N"/>
</dbReference>